<comment type="caution">
    <text evidence="1">The sequence shown here is derived from an EMBL/GenBank/DDBJ whole genome shotgun (WGS) entry which is preliminary data.</text>
</comment>
<gene>
    <name evidence="1" type="ORF">YASMINEVIRUS_1421</name>
</gene>
<dbReference type="Proteomes" id="UP000594342">
    <property type="component" value="Unassembled WGS sequence"/>
</dbReference>
<organism evidence="1 2">
    <name type="scientific">Yasminevirus sp. GU-2018</name>
    <dbReference type="NCBI Taxonomy" id="2420051"/>
    <lineage>
        <taxon>Viruses</taxon>
        <taxon>Varidnaviria</taxon>
        <taxon>Bamfordvirae</taxon>
        <taxon>Nucleocytoviricota</taxon>
        <taxon>Megaviricetes</taxon>
        <taxon>Imitervirales</taxon>
        <taxon>Mimiviridae</taxon>
        <taxon>Klosneuvirinae</taxon>
        <taxon>Yasminevirus</taxon>
        <taxon>Yasminevirus saudimassiliense</taxon>
    </lineage>
</organism>
<evidence type="ECO:0000313" key="2">
    <source>
        <dbReference type="Proteomes" id="UP000594342"/>
    </source>
</evidence>
<evidence type="ECO:0000313" key="1">
    <source>
        <dbReference type="EMBL" id="VBB18889.1"/>
    </source>
</evidence>
<reference evidence="1 2" key="1">
    <citation type="submission" date="2018-10" db="EMBL/GenBank/DDBJ databases">
        <authorList>
            <consortium name="IHU Genomes"/>
        </authorList>
    </citation>
    <scope>NUCLEOTIDE SEQUENCE [LARGE SCALE GENOMIC DNA]</scope>
    <source>
        <strain evidence="1 2">A1</strain>
    </source>
</reference>
<accession>A0A5K0U9X7</accession>
<sequence length="256" mass="29699">MSDIEQTNDKVLFDKMSDDSPQNGMTKQQMIEKIVERLNSIGRFSTDNFDELMYTIDGLVGILHKPHRTVDVFNPFYQQNVKIDKKIAPLIKAMWDLKIRTLNSCEDNVPAGYVWIEFETSEDVRMFLNLVFEGVRSNFDSDEEAELDAVTLARSDIHTRAFKCYPHQKEAWKYVVDHCIDDDVEIDDTCEFDEDSGSKKYSFLDATNEISVNISLRFPSRDLDFVTSQLVAHVAKRKAKKYKHTKDTSDQECIRK</sequence>
<name>A0A5K0U9X7_9VIRU</name>
<keyword evidence="2" id="KW-1185">Reference proteome</keyword>
<dbReference type="EMBL" id="UPSH01000001">
    <property type="protein sequence ID" value="VBB18889.1"/>
    <property type="molecule type" value="Genomic_DNA"/>
</dbReference>
<protein>
    <submittedName>
        <fullName evidence="1">Uncharacterized protein</fullName>
    </submittedName>
</protein>
<proteinExistence type="predicted"/>